<organism evidence="2 3">
    <name type="scientific">Rhizobium giardinii</name>
    <dbReference type="NCBI Taxonomy" id="56731"/>
    <lineage>
        <taxon>Bacteria</taxon>
        <taxon>Pseudomonadati</taxon>
        <taxon>Pseudomonadota</taxon>
        <taxon>Alphaproteobacteria</taxon>
        <taxon>Hyphomicrobiales</taxon>
        <taxon>Rhizobiaceae</taxon>
        <taxon>Rhizobium/Agrobacterium group</taxon>
        <taxon>Rhizobium</taxon>
    </lineage>
</organism>
<dbReference type="EMBL" id="JACHBK010000004">
    <property type="protein sequence ID" value="MBB5535157.1"/>
    <property type="molecule type" value="Genomic_DNA"/>
</dbReference>
<dbReference type="AlphaFoldDB" id="A0A7W8X848"/>
<keyword evidence="1" id="KW-0732">Signal</keyword>
<reference evidence="2 3" key="1">
    <citation type="submission" date="2020-08" db="EMBL/GenBank/DDBJ databases">
        <title>Genomic Encyclopedia of Type Strains, Phase IV (KMG-V): Genome sequencing to study the core and pangenomes of soil and plant-associated prokaryotes.</title>
        <authorList>
            <person name="Whitman W."/>
        </authorList>
    </citation>
    <scope>NUCLEOTIDE SEQUENCE [LARGE SCALE GENOMIC DNA]</scope>
    <source>
        <strain evidence="2 3">SEMIA 4084</strain>
    </source>
</reference>
<sequence>MGRTLALLVSLCLGIPGLAIPAWSHDIYEVACCAGRDCRPIPASDVTPTKKGWLVRATGEIISYDTWPLKRSPDGQFHRCAAFNDFGPTGRTKCLYVPDMGE</sequence>
<name>A0A7W8X848_9HYPH</name>
<keyword evidence="3" id="KW-1185">Reference proteome</keyword>
<evidence type="ECO:0000256" key="1">
    <source>
        <dbReference type="SAM" id="SignalP"/>
    </source>
</evidence>
<protein>
    <recommendedName>
        <fullName evidence="4">Secreted protein</fullName>
    </recommendedName>
</protein>
<feature type="signal peptide" evidence="1">
    <location>
        <begin position="1"/>
        <end position="21"/>
    </location>
</feature>
<evidence type="ECO:0000313" key="3">
    <source>
        <dbReference type="Proteomes" id="UP000585507"/>
    </source>
</evidence>
<feature type="chain" id="PRO_5031031770" description="Secreted protein" evidence="1">
    <location>
        <begin position="22"/>
        <end position="102"/>
    </location>
</feature>
<evidence type="ECO:0000313" key="2">
    <source>
        <dbReference type="EMBL" id="MBB5535157.1"/>
    </source>
</evidence>
<dbReference type="RefSeq" id="WP_026203575.1">
    <property type="nucleotide sequence ID" value="NZ_JACHBK010000004.1"/>
</dbReference>
<dbReference type="Proteomes" id="UP000585507">
    <property type="component" value="Unassembled WGS sequence"/>
</dbReference>
<evidence type="ECO:0008006" key="4">
    <source>
        <dbReference type="Google" id="ProtNLM"/>
    </source>
</evidence>
<proteinExistence type="predicted"/>
<comment type="caution">
    <text evidence="2">The sequence shown here is derived from an EMBL/GenBank/DDBJ whole genome shotgun (WGS) entry which is preliminary data.</text>
</comment>
<accession>A0A7W8X848</accession>
<gene>
    <name evidence="2" type="ORF">GGD55_001851</name>
</gene>